<accession>A0ABY4LHK3</accession>
<proteinExistence type="predicted"/>
<name>A0ABY4LHK3_9BACT</name>
<dbReference type="RefSeq" id="WP_248647064.1">
    <property type="nucleotide sequence ID" value="NZ_CP096574.1"/>
</dbReference>
<evidence type="ECO:0000313" key="1">
    <source>
        <dbReference type="EMBL" id="UPU37475.1"/>
    </source>
</evidence>
<evidence type="ECO:0000313" key="2">
    <source>
        <dbReference type="Proteomes" id="UP000831485"/>
    </source>
</evidence>
<dbReference type="EMBL" id="CP096574">
    <property type="protein sequence ID" value="UPU37475.1"/>
    <property type="molecule type" value="Genomic_DNA"/>
</dbReference>
<reference evidence="1" key="1">
    <citation type="submission" date="2022-04" db="EMBL/GenBank/DDBJ databases">
        <authorList>
            <person name="Liu G."/>
        </authorList>
    </citation>
    <scope>NUCLEOTIDE SEQUENCE</scope>
    <source>
        <strain evidence="1">RG22</strain>
    </source>
</reference>
<keyword evidence="2" id="KW-1185">Reference proteome</keyword>
<protein>
    <submittedName>
        <fullName evidence="1">Uncharacterized protein</fullName>
    </submittedName>
</protein>
<dbReference type="Proteomes" id="UP000831485">
    <property type="component" value="Chromosome"/>
</dbReference>
<organism evidence="1 2">
    <name type="scientific">Geomonas paludis</name>
    <dbReference type="NCBI Taxonomy" id="2740185"/>
    <lineage>
        <taxon>Bacteria</taxon>
        <taxon>Pseudomonadati</taxon>
        <taxon>Thermodesulfobacteriota</taxon>
        <taxon>Desulfuromonadia</taxon>
        <taxon>Geobacterales</taxon>
        <taxon>Geobacteraceae</taxon>
        <taxon>Geomonas</taxon>
    </lineage>
</organism>
<sequence length="90" mass="10294">MDIEIIDCKELGKRLRIETKNIKKAIELEQLQPGVHFIDIGGSGPRFEWSEELIKKLHDCCKKCPDARPPKVRARQCRINLGSLGLPEQD</sequence>
<gene>
    <name evidence="1" type="ORF">M1B72_07155</name>
</gene>